<sequence>MPWLQSATVNIGEHSDSYAGAGEIYQHLINDGGGVAATKILISSAETI</sequence>
<dbReference type="EMBL" id="HQ291115">
    <property type="protein sequence ID" value="ADO19094.1"/>
    <property type="molecule type" value="Genomic_DNA"/>
</dbReference>
<reference evidence="1" key="1">
    <citation type="journal article" date="2011" name="Acta Physiol. Plant.">
        <title>An investigation on the genetic background of Nostoc flagelliforme by similarity analysis of its partial genomic DNA and phylogenetic comparison of deduced related species.</title>
        <authorList>
            <person name="Gao X."/>
            <person name="Liu K."/>
            <person name="Qiu B.S."/>
        </authorList>
    </citation>
    <scope>NUCLEOTIDE SEQUENCE</scope>
    <source>
        <strain evidence="1">Sunitezuoqi</strain>
    </source>
</reference>
<evidence type="ECO:0000313" key="1">
    <source>
        <dbReference type="EMBL" id="ADO19094.1"/>
    </source>
</evidence>
<dbReference type="AlphaFoldDB" id="E7DPT6"/>
<accession>E7DPT6</accession>
<name>E7DPT6_9NOSO</name>
<organism evidence="1">
    <name type="scientific">Nostoc flagelliforme str. Sunitezuoqi</name>
    <dbReference type="NCBI Taxonomy" id="676037"/>
    <lineage>
        <taxon>Bacteria</taxon>
        <taxon>Bacillati</taxon>
        <taxon>Cyanobacteriota</taxon>
        <taxon>Cyanophyceae</taxon>
        <taxon>Nostocales</taxon>
        <taxon>Nostocaceae</taxon>
        <taxon>Nostoc</taxon>
    </lineage>
</organism>
<gene>
    <name evidence="1" type="ORF">Nfla_4302</name>
</gene>
<protein>
    <submittedName>
        <fullName evidence="1">Uncharacterized protein</fullName>
    </submittedName>
</protein>
<proteinExistence type="predicted"/>